<reference evidence="2" key="2">
    <citation type="journal article" date="2023" name="IMA Fungus">
        <title>Comparative genomic study of the Penicillium genus elucidates a diverse pangenome and 15 lateral gene transfer events.</title>
        <authorList>
            <person name="Petersen C."/>
            <person name="Sorensen T."/>
            <person name="Nielsen M.R."/>
            <person name="Sondergaard T.E."/>
            <person name="Sorensen J.L."/>
            <person name="Fitzpatrick D.A."/>
            <person name="Frisvad J.C."/>
            <person name="Nielsen K.L."/>
        </authorList>
    </citation>
    <scope>NUCLEOTIDE SEQUENCE</scope>
    <source>
        <strain evidence="2">IBT 19713</strain>
    </source>
</reference>
<keyword evidence="3" id="KW-1185">Reference proteome</keyword>
<feature type="domain" description="FAD/NAD(P)-binding" evidence="1">
    <location>
        <begin position="9"/>
        <end position="212"/>
    </location>
</feature>
<dbReference type="OrthoDB" id="432536at2759"/>
<dbReference type="PANTHER" id="PTHR38688">
    <property type="entry name" value="PYR_REDOX_2 DOMAIN-CONTAINING PROTEIN"/>
    <property type="match status" value="1"/>
</dbReference>
<dbReference type="Gene3D" id="3.50.50.60">
    <property type="entry name" value="FAD/NAD(P)-binding domain"/>
    <property type="match status" value="1"/>
</dbReference>
<dbReference type="PANTHER" id="PTHR38688:SF1">
    <property type="entry name" value="FAD_NAD(P)-BINDING DOMAIN-CONTAINING PROTEIN"/>
    <property type="match status" value="1"/>
</dbReference>
<proteinExistence type="predicted"/>
<dbReference type="AlphaFoldDB" id="A0A9W9TXK1"/>
<evidence type="ECO:0000313" key="3">
    <source>
        <dbReference type="Proteomes" id="UP001150941"/>
    </source>
</evidence>
<sequence length="395" mass="43521">MASRKCAAVVVGAGPAGVAVMGNLLERQLGTIAWVDPCFEAGRINRRYREVPSNTKVALFEAYATATQPFRNVIEKARLPNAFSTMSKLEQDKTCHLHYAADMVRDLTDGLVKMEQVYACRGFVTAAKLTEKSSNQWTVRVQRHDSEGDVEIETSRLILCTGSHPTNLPCPVPSLDIQQLDLDTVLKPSELTEAIPTNRPSTIAVVGASHSAILALLNLIQLARTSHPQLRVKWFTRHPLRYAEYMDGWILRDNTGLKGTAADFARTQLEDDKLATSPAGEVITKIDCTGGDARENAQYWAHLPTCSHIVHAVGFTRDPLPHLTKNGSPLALEFDHESGRFHESNNGPAIPGLFGAGIAFPERVVDPYGNVEYAVGFFKFMKFLKKVVPSWATKI</sequence>
<evidence type="ECO:0000259" key="1">
    <source>
        <dbReference type="Pfam" id="PF07992"/>
    </source>
</evidence>
<accession>A0A9W9TXK1</accession>
<organism evidence="2 3">
    <name type="scientific">Penicillium chermesinum</name>
    <dbReference type="NCBI Taxonomy" id="63820"/>
    <lineage>
        <taxon>Eukaryota</taxon>
        <taxon>Fungi</taxon>
        <taxon>Dikarya</taxon>
        <taxon>Ascomycota</taxon>
        <taxon>Pezizomycotina</taxon>
        <taxon>Eurotiomycetes</taxon>
        <taxon>Eurotiomycetidae</taxon>
        <taxon>Eurotiales</taxon>
        <taxon>Aspergillaceae</taxon>
        <taxon>Penicillium</taxon>
    </lineage>
</organism>
<dbReference type="EMBL" id="JAPQKS010000002">
    <property type="protein sequence ID" value="KAJ5247012.1"/>
    <property type="molecule type" value="Genomic_DNA"/>
</dbReference>
<dbReference type="Proteomes" id="UP001150941">
    <property type="component" value="Unassembled WGS sequence"/>
</dbReference>
<reference evidence="2" key="1">
    <citation type="submission" date="2022-11" db="EMBL/GenBank/DDBJ databases">
        <authorList>
            <person name="Petersen C."/>
        </authorList>
    </citation>
    <scope>NUCLEOTIDE SEQUENCE</scope>
    <source>
        <strain evidence="2">IBT 19713</strain>
    </source>
</reference>
<dbReference type="Pfam" id="PF07992">
    <property type="entry name" value="Pyr_redox_2"/>
    <property type="match status" value="1"/>
</dbReference>
<dbReference type="RefSeq" id="XP_058334433.1">
    <property type="nucleotide sequence ID" value="XM_058471292.1"/>
</dbReference>
<dbReference type="InterPro" id="IPR036188">
    <property type="entry name" value="FAD/NAD-bd_sf"/>
</dbReference>
<dbReference type="InterPro" id="IPR023753">
    <property type="entry name" value="FAD/NAD-binding_dom"/>
</dbReference>
<evidence type="ECO:0000313" key="2">
    <source>
        <dbReference type="EMBL" id="KAJ5247012.1"/>
    </source>
</evidence>
<gene>
    <name evidence="2" type="ORF">N7468_001995</name>
</gene>
<comment type="caution">
    <text evidence="2">The sequence shown here is derived from an EMBL/GenBank/DDBJ whole genome shotgun (WGS) entry which is preliminary data.</text>
</comment>
<dbReference type="GO" id="GO:0016491">
    <property type="term" value="F:oxidoreductase activity"/>
    <property type="evidence" value="ECO:0007669"/>
    <property type="project" value="InterPro"/>
</dbReference>
<dbReference type="GeneID" id="83198595"/>
<name>A0A9W9TXK1_9EURO</name>
<dbReference type="InterPro" id="IPR053275">
    <property type="entry name" value="Agnestin_monoxygenase"/>
</dbReference>
<dbReference type="SUPFAM" id="SSF51905">
    <property type="entry name" value="FAD/NAD(P)-binding domain"/>
    <property type="match status" value="1"/>
</dbReference>
<protein>
    <recommendedName>
        <fullName evidence="1">FAD/NAD(P)-binding domain-containing protein</fullName>
    </recommendedName>
</protein>